<proteinExistence type="predicted"/>
<evidence type="ECO:0000313" key="3">
    <source>
        <dbReference type="Proteomes" id="UP000676246"/>
    </source>
</evidence>
<dbReference type="EMBL" id="JAGQDD010000001">
    <property type="protein sequence ID" value="MBQ0929079.1"/>
    <property type="molecule type" value="Genomic_DNA"/>
</dbReference>
<protein>
    <submittedName>
        <fullName evidence="2">M48 family metallopeptidase</fullName>
    </submittedName>
</protein>
<organism evidence="2 3">
    <name type="scientific">Ideonella alba</name>
    <dbReference type="NCBI Taxonomy" id="2824118"/>
    <lineage>
        <taxon>Bacteria</taxon>
        <taxon>Pseudomonadati</taxon>
        <taxon>Pseudomonadota</taxon>
        <taxon>Betaproteobacteria</taxon>
        <taxon>Burkholderiales</taxon>
        <taxon>Sphaerotilaceae</taxon>
        <taxon>Ideonella</taxon>
    </lineage>
</organism>
<reference evidence="2 3" key="1">
    <citation type="submission" date="2021-04" db="EMBL/GenBank/DDBJ databases">
        <title>The genome sequence of Ideonella sp. 3Y2.</title>
        <authorList>
            <person name="Liu Y."/>
        </authorList>
    </citation>
    <scope>NUCLEOTIDE SEQUENCE [LARGE SCALE GENOMIC DNA]</scope>
    <source>
        <strain evidence="2 3">3Y2</strain>
    </source>
</reference>
<dbReference type="PANTHER" id="PTHR30399">
    <property type="entry name" value="UNCHARACTERIZED PROTEIN YGJP"/>
    <property type="match status" value="1"/>
</dbReference>
<dbReference type="Proteomes" id="UP000676246">
    <property type="component" value="Unassembled WGS sequence"/>
</dbReference>
<dbReference type="Pfam" id="PF01863">
    <property type="entry name" value="YgjP-like"/>
    <property type="match status" value="1"/>
</dbReference>
<sequence length="143" mass="16745">MHALLQRRYAEAHAVRDDRALFDFVNERKQRFLRNAPPIARIAYDAKIRLLQQALGTHTRRTQVQGGQLKSRREIRIATLFRDLPAAFLEMIVVHELAHLKEPEHDKAFYSLCTHMLGDYHQREFDLRLWLAADVLKDQTASS</sequence>
<dbReference type="InterPro" id="IPR053136">
    <property type="entry name" value="UTP_pyrophosphatase-like"/>
</dbReference>
<dbReference type="Gene3D" id="3.30.2010.10">
    <property type="entry name" value="Metalloproteases ('zincins'), catalytic domain"/>
    <property type="match status" value="1"/>
</dbReference>
<comment type="caution">
    <text evidence="2">The sequence shown here is derived from an EMBL/GenBank/DDBJ whole genome shotgun (WGS) entry which is preliminary data.</text>
</comment>
<dbReference type="PANTHER" id="PTHR30399:SF1">
    <property type="entry name" value="UTP PYROPHOSPHATASE"/>
    <property type="match status" value="1"/>
</dbReference>
<evidence type="ECO:0000313" key="2">
    <source>
        <dbReference type="EMBL" id="MBQ0929079.1"/>
    </source>
</evidence>
<dbReference type="InterPro" id="IPR002725">
    <property type="entry name" value="YgjP-like_metallopeptidase"/>
</dbReference>
<feature type="domain" description="YgjP-like metallopeptidase" evidence="1">
    <location>
        <begin position="62"/>
        <end position="127"/>
    </location>
</feature>
<dbReference type="CDD" id="cd07344">
    <property type="entry name" value="M48_yhfN_like"/>
    <property type="match status" value="1"/>
</dbReference>
<accession>A0A940Y2D1</accession>
<gene>
    <name evidence="2" type="ORF">KAK03_01180</name>
</gene>
<evidence type="ECO:0000259" key="1">
    <source>
        <dbReference type="Pfam" id="PF01863"/>
    </source>
</evidence>
<name>A0A940Y2D1_9BURK</name>
<dbReference type="AlphaFoldDB" id="A0A940Y2D1"/>
<keyword evidence="3" id="KW-1185">Reference proteome</keyword>